<keyword evidence="12" id="KW-1185">Reference proteome</keyword>
<dbReference type="AlphaFoldDB" id="A0A0M6YBY7"/>
<evidence type="ECO:0000256" key="1">
    <source>
        <dbReference type="ARBA" id="ARBA00004651"/>
    </source>
</evidence>
<evidence type="ECO:0000259" key="9">
    <source>
        <dbReference type="PROSITE" id="PS50893"/>
    </source>
</evidence>
<dbReference type="SUPFAM" id="SSF90123">
    <property type="entry name" value="ABC transporter transmembrane region"/>
    <property type="match status" value="1"/>
</dbReference>
<evidence type="ECO:0000256" key="8">
    <source>
        <dbReference type="SAM" id="Phobius"/>
    </source>
</evidence>
<feature type="transmembrane region" description="Helical" evidence="8">
    <location>
        <begin position="71"/>
        <end position="88"/>
    </location>
</feature>
<dbReference type="Gene3D" id="1.20.1560.10">
    <property type="entry name" value="ABC transporter type 1, transmembrane domain"/>
    <property type="match status" value="1"/>
</dbReference>
<dbReference type="InterPro" id="IPR036640">
    <property type="entry name" value="ABC1_TM_sf"/>
</dbReference>
<dbReference type="InterPro" id="IPR003439">
    <property type="entry name" value="ABC_transporter-like_ATP-bd"/>
</dbReference>
<dbReference type="Proteomes" id="UP000048926">
    <property type="component" value="Unassembled WGS sequence"/>
</dbReference>
<dbReference type="GO" id="GO:0016887">
    <property type="term" value="F:ATP hydrolysis activity"/>
    <property type="evidence" value="ECO:0007669"/>
    <property type="project" value="InterPro"/>
</dbReference>
<dbReference type="RefSeq" id="WP_055661247.1">
    <property type="nucleotide sequence ID" value="NZ_CXST01000005.1"/>
</dbReference>
<evidence type="ECO:0000256" key="3">
    <source>
        <dbReference type="ARBA" id="ARBA00022741"/>
    </source>
</evidence>
<dbReference type="PROSITE" id="PS50929">
    <property type="entry name" value="ABC_TM1F"/>
    <property type="match status" value="1"/>
</dbReference>
<dbReference type="InterPro" id="IPR003593">
    <property type="entry name" value="AAA+_ATPase"/>
</dbReference>
<evidence type="ECO:0000256" key="6">
    <source>
        <dbReference type="ARBA" id="ARBA00023136"/>
    </source>
</evidence>
<comment type="subcellular location">
    <subcellularLocation>
        <location evidence="1">Cell membrane</location>
        <topology evidence="1">Multi-pass membrane protein</topology>
    </subcellularLocation>
</comment>
<dbReference type="OrthoDB" id="5288404at2"/>
<keyword evidence="3" id="KW-0547">Nucleotide-binding</keyword>
<feature type="domain" description="ABC transporter" evidence="9">
    <location>
        <begin position="347"/>
        <end position="583"/>
    </location>
</feature>
<evidence type="ECO:0000256" key="4">
    <source>
        <dbReference type="ARBA" id="ARBA00022840"/>
    </source>
</evidence>
<dbReference type="EMBL" id="CXST01000005">
    <property type="protein sequence ID" value="CTQ47224.1"/>
    <property type="molecule type" value="Genomic_DNA"/>
</dbReference>
<keyword evidence="5 8" id="KW-1133">Transmembrane helix</keyword>
<evidence type="ECO:0000256" key="7">
    <source>
        <dbReference type="SAM" id="MobiDB-lite"/>
    </source>
</evidence>
<dbReference type="GO" id="GO:0005524">
    <property type="term" value="F:ATP binding"/>
    <property type="evidence" value="ECO:0007669"/>
    <property type="project" value="UniProtKB-KW"/>
</dbReference>
<dbReference type="GO" id="GO:0005886">
    <property type="term" value="C:plasma membrane"/>
    <property type="evidence" value="ECO:0007669"/>
    <property type="project" value="UniProtKB-SubCell"/>
</dbReference>
<dbReference type="SMART" id="SM00382">
    <property type="entry name" value="AAA"/>
    <property type="match status" value="1"/>
</dbReference>
<evidence type="ECO:0000313" key="12">
    <source>
        <dbReference type="Proteomes" id="UP000048926"/>
    </source>
</evidence>
<evidence type="ECO:0000313" key="11">
    <source>
        <dbReference type="EMBL" id="CTQ47224.1"/>
    </source>
</evidence>
<sequence>MASFITDTFSSIKLPQLEFFSSETGEKVSTPKLPRSVITASILINILGLAMPLTILQVYDRILPNKSTDTLVILIAGLGFVLVIDAVLKTTRSYLTGWLAASFTHQANVEAARRLLHSRADINSEATVTKHLDSLRSLQAMGDHYGGQARLLAIDLPASLLFLAVLFLIGGPIGFVPLVLLALFALRTAALNTRIDSLIEKRAEQDQRKYDFIFEVLSGLNTIKAMAFEPVILRRFERLQTQNSRLGYDYIDLTNRARNSSGFFTVLTTVCVVSAGALMVMSGFISVGAVAACTLLAGQVVQPLLRGINHWTDMQRVKHDFREARALFDLPKEERSGNRNLTIVGNIKLQNARFAARSDAIVPVQNLSLTINAGETVAFEGSDGSGRTTLARLISGDIEPTSGKVMIDGQDLYGVDHRYLCRHIAYVSNDAQMFAGTILQNLTLFGSRASPQKARLAADLIGLEKDIHLLPLGYDTMLGNAIEENLTDSMVQRIAIARALAGEPKILILNDANGALDHKSEAQLVEALKRLKGQLTTLIVSHRPSFRAIADKQFLMEHGRISALPDTPNTPRYKLRRREPADTKKQA</sequence>
<accession>A0A0M6YBY7</accession>
<feature type="compositionally biased region" description="Basic and acidic residues" evidence="7">
    <location>
        <begin position="578"/>
        <end position="587"/>
    </location>
</feature>
<dbReference type="PROSITE" id="PS50893">
    <property type="entry name" value="ABC_TRANSPORTER_2"/>
    <property type="match status" value="1"/>
</dbReference>
<dbReference type="PANTHER" id="PTHR24221:SF248">
    <property type="entry name" value="ABC TRANSPORTER TRANSMEMBRANE REGION"/>
    <property type="match status" value="1"/>
</dbReference>
<proteinExistence type="predicted"/>
<organism evidence="11 12">
    <name type="scientific">Roseibium aggregatum</name>
    <dbReference type="NCBI Taxonomy" id="187304"/>
    <lineage>
        <taxon>Bacteria</taxon>
        <taxon>Pseudomonadati</taxon>
        <taxon>Pseudomonadota</taxon>
        <taxon>Alphaproteobacteria</taxon>
        <taxon>Hyphomicrobiales</taxon>
        <taxon>Stappiaceae</taxon>
        <taxon>Roseibium</taxon>
    </lineage>
</organism>
<dbReference type="InterPro" id="IPR039421">
    <property type="entry name" value="Type_1_exporter"/>
</dbReference>
<reference evidence="12" key="1">
    <citation type="submission" date="2015-07" db="EMBL/GenBank/DDBJ databases">
        <authorList>
            <person name="Rodrigo-Torres Lidia"/>
            <person name="Arahal R.David."/>
        </authorList>
    </citation>
    <scope>NUCLEOTIDE SEQUENCE [LARGE SCALE GENOMIC DNA]</scope>
    <source>
        <strain evidence="12">CECT 4801</strain>
    </source>
</reference>
<dbReference type="InterPro" id="IPR011527">
    <property type="entry name" value="ABC1_TM_dom"/>
</dbReference>
<name>A0A0M6YBY7_9HYPH</name>
<dbReference type="STRING" id="187304.B0E33_16830"/>
<dbReference type="Gene3D" id="3.40.50.300">
    <property type="entry name" value="P-loop containing nucleotide triphosphate hydrolases"/>
    <property type="match status" value="1"/>
</dbReference>
<evidence type="ECO:0000259" key="10">
    <source>
        <dbReference type="PROSITE" id="PS50929"/>
    </source>
</evidence>
<protein>
    <submittedName>
        <fullName evidence="11">Alpha-hemolysin translocation ATP-binding protein HlyB</fullName>
    </submittedName>
</protein>
<dbReference type="Pfam" id="PF00005">
    <property type="entry name" value="ABC_tran"/>
    <property type="match status" value="1"/>
</dbReference>
<gene>
    <name evidence="11" type="primary">hlyB_2</name>
    <name evidence="11" type="ORF">LAL4801_05686</name>
</gene>
<evidence type="ECO:0000256" key="2">
    <source>
        <dbReference type="ARBA" id="ARBA00022692"/>
    </source>
</evidence>
<dbReference type="InterPro" id="IPR027417">
    <property type="entry name" value="P-loop_NTPase"/>
</dbReference>
<keyword evidence="2 8" id="KW-0812">Transmembrane</keyword>
<evidence type="ECO:0000256" key="5">
    <source>
        <dbReference type="ARBA" id="ARBA00022989"/>
    </source>
</evidence>
<feature type="transmembrane region" description="Helical" evidence="8">
    <location>
        <begin position="263"/>
        <end position="285"/>
    </location>
</feature>
<feature type="transmembrane region" description="Helical" evidence="8">
    <location>
        <begin position="37"/>
        <end position="59"/>
    </location>
</feature>
<dbReference type="GO" id="GO:0140359">
    <property type="term" value="F:ABC-type transporter activity"/>
    <property type="evidence" value="ECO:0007669"/>
    <property type="project" value="InterPro"/>
</dbReference>
<keyword evidence="4 11" id="KW-0067">ATP-binding</keyword>
<dbReference type="PANTHER" id="PTHR24221">
    <property type="entry name" value="ATP-BINDING CASSETTE SUB-FAMILY B"/>
    <property type="match status" value="1"/>
</dbReference>
<dbReference type="SUPFAM" id="SSF52540">
    <property type="entry name" value="P-loop containing nucleoside triphosphate hydrolases"/>
    <property type="match status" value="1"/>
</dbReference>
<feature type="region of interest" description="Disordered" evidence="7">
    <location>
        <begin position="560"/>
        <end position="587"/>
    </location>
</feature>
<feature type="domain" description="ABC transmembrane type-1" evidence="10">
    <location>
        <begin position="37"/>
        <end position="316"/>
    </location>
</feature>
<feature type="transmembrane region" description="Helical" evidence="8">
    <location>
        <begin position="160"/>
        <end position="186"/>
    </location>
</feature>
<dbReference type="GO" id="GO:0034040">
    <property type="term" value="F:ATPase-coupled lipid transmembrane transporter activity"/>
    <property type="evidence" value="ECO:0007669"/>
    <property type="project" value="TreeGrafter"/>
</dbReference>
<dbReference type="Pfam" id="PF00664">
    <property type="entry name" value="ABC_membrane"/>
    <property type="match status" value="1"/>
</dbReference>
<keyword evidence="6 8" id="KW-0472">Membrane</keyword>